<dbReference type="EMBL" id="PXXK01000243">
    <property type="protein sequence ID" value="RFN47612.1"/>
    <property type="molecule type" value="Genomic_DNA"/>
</dbReference>
<evidence type="ECO:0000313" key="3">
    <source>
        <dbReference type="Proteomes" id="UP000265631"/>
    </source>
</evidence>
<name>A0A395MI75_9HYPO</name>
<keyword evidence="3" id="KW-1185">Reference proteome</keyword>
<gene>
    <name evidence="2" type="ORF">FIE12Z_8152</name>
</gene>
<proteinExistence type="predicted"/>
<feature type="compositionally biased region" description="Basic and acidic residues" evidence="1">
    <location>
        <begin position="24"/>
        <end position="34"/>
    </location>
</feature>
<evidence type="ECO:0000256" key="1">
    <source>
        <dbReference type="SAM" id="MobiDB-lite"/>
    </source>
</evidence>
<evidence type="ECO:0000313" key="2">
    <source>
        <dbReference type="EMBL" id="RFN47612.1"/>
    </source>
</evidence>
<feature type="region of interest" description="Disordered" evidence="1">
    <location>
        <begin position="347"/>
        <end position="390"/>
    </location>
</feature>
<feature type="compositionally biased region" description="Acidic residues" evidence="1">
    <location>
        <begin position="370"/>
        <end position="384"/>
    </location>
</feature>
<dbReference type="AlphaFoldDB" id="A0A395MI75"/>
<dbReference type="Proteomes" id="UP000265631">
    <property type="component" value="Unassembled WGS sequence"/>
</dbReference>
<protein>
    <submittedName>
        <fullName evidence="2">Uncharacterized protein</fullName>
    </submittedName>
</protein>
<feature type="region of interest" description="Disordered" evidence="1">
    <location>
        <begin position="1"/>
        <end position="34"/>
    </location>
</feature>
<accession>A0A395MI75</accession>
<reference evidence="2 3" key="1">
    <citation type="journal article" date="2018" name="PLoS Pathog.">
        <title>Evolution of structural diversity of trichothecenes, a family of toxins produced by plant pathogenic and entomopathogenic fungi.</title>
        <authorList>
            <person name="Proctor R.H."/>
            <person name="McCormick S.P."/>
            <person name="Kim H.S."/>
            <person name="Cardoza R.E."/>
            <person name="Stanley A.M."/>
            <person name="Lindo L."/>
            <person name="Kelly A."/>
            <person name="Brown D.W."/>
            <person name="Lee T."/>
            <person name="Vaughan M.M."/>
            <person name="Alexander N.J."/>
            <person name="Busman M."/>
            <person name="Gutierrez S."/>
        </authorList>
    </citation>
    <scope>NUCLEOTIDE SEQUENCE [LARGE SCALE GENOMIC DNA]</scope>
    <source>
        <strain evidence="2 3">NRRL 13405</strain>
    </source>
</reference>
<comment type="caution">
    <text evidence="2">The sequence shown here is derived from an EMBL/GenBank/DDBJ whole genome shotgun (WGS) entry which is preliminary data.</text>
</comment>
<organism evidence="2 3">
    <name type="scientific">Fusarium flagelliforme</name>
    <dbReference type="NCBI Taxonomy" id="2675880"/>
    <lineage>
        <taxon>Eukaryota</taxon>
        <taxon>Fungi</taxon>
        <taxon>Dikarya</taxon>
        <taxon>Ascomycota</taxon>
        <taxon>Pezizomycotina</taxon>
        <taxon>Sordariomycetes</taxon>
        <taxon>Hypocreomycetidae</taxon>
        <taxon>Hypocreales</taxon>
        <taxon>Nectriaceae</taxon>
        <taxon>Fusarium</taxon>
        <taxon>Fusarium incarnatum-equiseti species complex</taxon>
    </lineage>
</organism>
<sequence length="390" mass="43944">MPPVISGRVRKSDPKQSASKSKARTKEERIERRRAKAAEDQLKWENQYLQGKPAAYFAGYDREVIPNTSPFVQVVSPFKGLGKIEFTAETDEPGWDFFRLSRGEKSNPNHHVVVVPHQHIERIIIIPTIPDGIIKWTVLIVPTGASGSSLAVRKYPKIIQFDIPESDLDGAKILRGVHDFPTFKNHLMNPNKQEIIFTKEPKNQTQPKMFDCTVNLDKVEDSYLEGGNGSLCFFPDGILWLGETPLYFPVSSITFCMLIFSKESVRRGASREFRTVAVGLMIQAKEPFYEGEDQPKKPFLYFKDIQGFGTRRKHIEGFCAAHQINLQLVEQLFYSYDENTSMGGWMPLNGDGYDSEDHGIESDPGPDPGPDVDSESDSEDDDDCVFLGAS</sequence>